<dbReference type="Proteomes" id="UP001162483">
    <property type="component" value="Unassembled WGS sequence"/>
</dbReference>
<evidence type="ECO:0000313" key="2">
    <source>
        <dbReference type="Proteomes" id="UP001162483"/>
    </source>
</evidence>
<dbReference type="EMBL" id="CATNWA010016460">
    <property type="protein sequence ID" value="CAI9592861.1"/>
    <property type="molecule type" value="Genomic_DNA"/>
</dbReference>
<keyword evidence="2" id="KW-1185">Reference proteome</keyword>
<comment type="caution">
    <text evidence="1">The sequence shown here is derived from an EMBL/GenBank/DDBJ whole genome shotgun (WGS) entry which is preliminary data.</text>
</comment>
<evidence type="ECO:0000313" key="1">
    <source>
        <dbReference type="EMBL" id="CAI9592861.1"/>
    </source>
</evidence>
<accession>A0ABN9FBA3</accession>
<reference evidence="1" key="1">
    <citation type="submission" date="2023-05" db="EMBL/GenBank/DDBJ databases">
        <authorList>
            <person name="Stuckert A."/>
        </authorList>
    </citation>
    <scope>NUCLEOTIDE SEQUENCE</scope>
</reference>
<proteinExistence type="predicted"/>
<protein>
    <submittedName>
        <fullName evidence="1">Uncharacterized protein</fullName>
    </submittedName>
</protein>
<organism evidence="1 2">
    <name type="scientific">Staurois parvus</name>
    <dbReference type="NCBI Taxonomy" id="386267"/>
    <lineage>
        <taxon>Eukaryota</taxon>
        <taxon>Metazoa</taxon>
        <taxon>Chordata</taxon>
        <taxon>Craniata</taxon>
        <taxon>Vertebrata</taxon>
        <taxon>Euteleostomi</taxon>
        <taxon>Amphibia</taxon>
        <taxon>Batrachia</taxon>
        <taxon>Anura</taxon>
        <taxon>Neobatrachia</taxon>
        <taxon>Ranoidea</taxon>
        <taxon>Ranidae</taxon>
        <taxon>Staurois</taxon>
    </lineage>
</organism>
<sequence length="28" mass="3314">MTGKLYPGRVKTKIVQKHQRGFRVILRC</sequence>
<name>A0ABN9FBA3_9NEOB</name>
<gene>
    <name evidence="1" type="ORF">SPARVUS_LOCUS11435011</name>
</gene>